<organism evidence="1 2">
    <name type="scientific">Arthrobacter woluwensis</name>
    <dbReference type="NCBI Taxonomy" id="156980"/>
    <lineage>
        <taxon>Bacteria</taxon>
        <taxon>Bacillati</taxon>
        <taxon>Actinomycetota</taxon>
        <taxon>Actinomycetes</taxon>
        <taxon>Micrococcales</taxon>
        <taxon>Micrococcaceae</taxon>
        <taxon>Arthrobacter</taxon>
    </lineage>
</organism>
<evidence type="ECO:0000313" key="2">
    <source>
        <dbReference type="Proteomes" id="UP000182652"/>
    </source>
</evidence>
<proteinExistence type="predicted"/>
<dbReference type="AlphaFoldDB" id="A0A1H4K0K0"/>
<protein>
    <submittedName>
        <fullName evidence="1">Uncharacterized protein</fullName>
    </submittedName>
</protein>
<accession>A0A1H4K0K0</accession>
<keyword evidence="2" id="KW-1185">Reference proteome</keyword>
<evidence type="ECO:0000313" key="1">
    <source>
        <dbReference type="EMBL" id="SEB52051.1"/>
    </source>
</evidence>
<dbReference type="RefSeq" id="WP_217640435.1">
    <property type="nucleotide sequence ID" value="NZ_CP049819.1"/>
</dbReference>
<dbReference type="InterPro" id="IPR047990">
    <property type="entry name" value="DLW39-like"/>
</dbReference>
<dbReference type="STRING" id="156980.SAMN04489745_0474"/>
<reference evidence="1 2" key="1">
    <citation type="submission" date="2016-10" db="EMBL/GenBank/DDBJ databases">
        <authorList>
            <person name="de Groot N.N."/>
        </authorList>
    </citation>
    <scope>NUCLEOTIDE SEQUENCE [LARGE SCALE GENOMIC DNA]</scope>
    <source>
        <strain evidence="1 2">DSM 10495</strain>
    </source>
</reference>
<dbReference type="NCBIfam" id="NF038356">
    <property type="entry name" value="actino_DLW39"/>
    <property type="match status" value="1"/>
</dbReference>
<sequence>MKKLLVIALAVASVVIVKKARESEAQKGAWKQGTDTVS</sequence>
<dbReference type="EMBL" id="FNSN01000003">
    <property type="protein sequence ID" value="SEB52051.1"/>
    <property type="molecule type" value="Genomic_DNA"/>
</dbReference>
<name>A0A1H4K0K0_9MICC</name>
<gene>
    <name evidence="1" type="ORF">SAMN04489745_0474</name>
</gene>
<dbReference type="Proteomes" id="UP000182652">
    <property type="component" value="Unassembled WGS sequence"/>
</dbReference>